<gene>
    <name evidence="1" type="ORF">RAT170B_0316</name>
</gene>
<sequence>MYTFYTSKVGSQISSAPTQRTIVLEHRRIPKFDVPNLEVSKVYIW</sequence>
<reference evidence="1 2" key="1">
    <citation type="submission" date="2015-01" db="EMBL/GenBank/DDBJ databases">
        <title>Genome Sequencing of Rickettsiales /home/snadendla/prok_pipe/test/illegal_ec_num.txt.</title>
        <authorList>
            <person name="Daugherty S.C."/>
            <person name="Su Q."/>
            <person name="Abolude K."/>
            <person name="Beier-Sexton M."/>
            <person name="Carlyon J.A."/>
            <person name="Carter R."/>
            <person name="Day N.P."/>
            <person name="Dumler S.J."/>
            <person name="Dyachenko V."/>
            <person name="Godinez A."/>
            <person name="Kurtti T.J."/>
            <person name="Lichay M."/>
            <person name="Mullins K.E."/>
            <person name="Ott S."/>
            <person name="Pappas-Brown V."/>
            <person name="Paris D.H."/>
            <person name="Patel P."/>
            <person name="Richards A.L."/>
            <person name="Sadzewicz L."/>
            <person name="Sears K."/>
            <person name="Seidman D."/>
            <person name="Sengamalay N."/>
            <person name="Stenos J."/>
            <person name="Tallon L.J."/>
            <person name="Vincent G."/>
            <person name="Fraser C.M."/>
            <person name="Munderloh U."/>
            <person name="Dunning-Hotopp J.C."/>
        </authorList>
    </citation>
    <scope>NUCLEOTIDE SEQUENCE [LARGE SCALE GENOMIC DNA]</scope>
    <source>
        <strain evidence="1 2">T170-B</strain>
    </source>
</reference>
<protein>
    <submittedName>
        <fullName evidence="1">RPE5 domain protein</fullName>
    </submittedName>
</protein>
<dbReference type="InterPro" id="IPR022438">
    <property type="entry name" value="RPE5"/>
</dbReference>
<accession>A0A0F3RHL2</accession>
<dbReference type="NCBIfam" id="TIGR03776">
    <property type="entry name" value="RPE5"/>
    <property type="match status" value="1"/>
</dbReference>
<dbReference type="Proteomes" id="UP000033736">
    <property type="component" value="Unassembled WGS sequence"/>
</dbReference>
<proteinExistence type="predicted"/>
<keyword evidence="2" id="KW-1185">Reference proteome</keyword>
<evidence type="ECO:0000313" key="1">
    <source>
        <dbReference type="EMBL" id="KJW05496.1"/>
    </source>
</evidence>
<evidence type="ECO:0000313" key="2">
    <source>
        <dbReference type="Proteomes" id="UP000033736"/>
    </source>
</evidence>
<organism evidence="1 2">
    <name type="scientific">Rickettsia argasii T170-B</name>
    <dbReference type="NCBI Taxonomy" id="1268837"/>
    <lineage>
        <taxon>Bacteria</taxon>
        <taxon>Pseudomonadati</taxon>
        <taxon>Pseudomonadota</taxon>
        <taxon>Alphaproteobacteria</taxon>
        <taxon>Rickettsiales</taxon>
        <taxon>Rickettsiaceae</taxon>
        <taxon>Rickettsieae</taxon>
        <taxon>Rickettsia</taxon>
        <taxon>spotted fever group</taxon>
    </lineage>
</organism>
<name>A0A0F3RHL2_9RICK</name>
<dbReference type="PATRIC" id="fig|1268837.3.peg.324"/>
<dbReference type="EMBL" id="LAOQ01000001">
    <property type="protein sequence ID" value="KJW05496.1"/>
    <property type="molecule type" value="Genomic_DNA"/>
</dbReference>
<dbReference type="AlphaFoldDB" id="A0A0F3RHL2"/>
<comment type="caution">
    <text evidence="1">The sequence shown here is derived from an EMBL/GenBank/DDBJ whole genome shotgun (WGS) entry which is preliminary data.</text>
</comment>